<sequence length="113" mass="13009">MDRSTLRSSCQILGKVAKIVISMKRNVVLMRFAFVRFRNVEVAKSLERWLDNASLGDKKMGGKFVAVYSTSLALERMDVAFIQVRSWKKGLFRKEVKVKVNDLPYDIIVLEQP</sequence>
<evidence type="ECO:0000313" key="1">
    <source>
        <dbReference type="EMBL" id="KAK7258590.1"/>
    </source>
</evidence>
<dbReference type="Proteomes" id="UP001372338">
    <property type="component" value="Unassembled WGS sequence"/>
</dbReference>
<dbReference type="AlphaFoldDB" id="A0AAN9ELH0"/>
<dbReference type="SUPFAM" id="SSF54928">
    <property type="entry name" value="RNA-binding domain, RBD"/>
    <property type="match status" value="1"/>
</dbReference>
<comment type="caution">
    <text evidence="1">The sequence shown here is derived from an EMBL/GenBank/DDBJ whole genome shotgun (WGS) entry which is preliminary data.</text>
</comment>
<dbReference type="EMBL" id="JAYWIO010000005">
    <property type="protein sequence ID" value="KAK7258590.1"/>
    <property type="molecule type" value="Genomic_DNA"/>
</dbReference>
<dbReference type="CDD" id="cd00590">
    <property type="entry name" value="RRM_SF"/>
    <property type="match status" value="1"/>
</dbReference>
<accession>A0AAN9ELH0</accession>
<proteinExistence type="predicted"/>
<keyword evidence="2" id="KW-1185">Reference proteome</keyword>
<evidence type="ECO:0000313" key="2">
    <source>
        <dbReference type="Proteomes" id="UP001372338"/>
    </source>
</evidence>
<evidence type="ECO:0008006" key="3">
    <source>
        <dbReference type="Google" id="ProtNLM"/>
    </source>
</evidence>
<dbReference type="GO" id="GO:0003676">
    <property type="term" value="F:nucleic acid binding"/>
    <property type="evidence" value="ECO:0007669"/>
    <property type="project" value="InterPro"/>
</dbReference>
<protein>
    <recommendedName>
        <fullName evidence="3">RRM domain-containing protein</fullName>
    </recommendedName>
</protein>
<gene>
    <name evidence="1" type="ORF">RIF29_24171</name>
</gene>
<organism evidence="1 2">
    <name type="scientific">Crotalaria pallida</name>
    <name type="common">Smooth rattlebox</name>
    <name type="synonym">Crotalaria striata</name>
    <dbReference type="NCBI Taxonomy" id="3830"/>
    <lineage>
        <taxon>Eukaryota</taxon>
        <taxon>Viridiplantae</taxon>
        <taxon>Streptophyta</taxon>
        <taxon>Embryophyta</taxon>
        <taxon>Tracheophyta</taxon>
        <taxon>Spermatophyta</taxon>
        <taxon>Magnoliopsida</taxon>
        <taxon>eudicotyledons</taxon>
        <taxon>Gunneridae</taxon>
        <taxon>Pentapetalae</taxon>
        <taxon>rosids</taxon>
        <taxon>fabids</taxon>
        <taxon>Fabales</taxon>
        <taxon>Fabaceae</taxon>
        <taxon>Papilionoideae</taxon>
        <taxon>50 kb inversion clade</taxon>
        <taxon>genistoids sensu lato</taxon>
        <taxon>core genistoids</taxon>
        <taxon>Crotalarieae</taxon>
        <taxon>Crotalaria</taxon>
    </lineage>
</organism>
<dbReference type="InterPro" id="IPR035979">
    <property type="entry name" value="RBD_domain_sf"/>
</dbReference>
<reference evidence="1 2" key="1">
    <citation type="submission" date="2024-01" db="EMBL/GenBank/DDBJ databases">
        <title>The genomes of 5 underutilized Papilionoideae crops provide insights into root nodulation and disease resistanc.</title>
        <authorList>
            <person name="Yuan L."/>
        </authorList>
    </citation>
    <scope>NUCLEOTIDE SEQUENCE [LARGE SCALE GENOMIC DNA]</scope>
    <source>
        <strain evidence="1">ZHUSHIDOU_FW_LH</strain>
        <tissue evidence="1">Leaf</tissue>
    </source>
</reference>
<name>A0AAN9ELH0_CROPI</name>